<proteinExistence type="predicted"/>
<evidence type="ECO:0000313" key="1">
    <source>
        <dbReference type="EMBL" id="JAH02683.1"/>
    </source>
</evidence>
<reference evidence="1" key="1">
    <citation type="submission" date="2014-11" db="EMBL/GenBank/DDBJ databases">
        <authorList>
            <person name="Amaro Gonzalez C."/>
        </authorList>
    </citation>
    <scope>NUCLEOTIDE SEQUENCE</scope>
</reference>
<sequence>MFICSSKPQLISELNLSTNRTLWFFP</sequence>
<accession>A0A0E9PFP2</accession>
<dbReference type="EMBL" id="GBXM01105894">
    <property type="protein sequence ID" value="JAH02683.1"/>
    <property type="molecule type" value="Transcribed_RNA"/>
</dbReference>
<protein>
    <submittedName>
        <fullName evidence="1">Uncharacterized protein</fullName>
    </submittedName>
</protein>
<name>A0A0E9PFP2_ANGAN</name>
<dbReference type="AlphaFoldDB" id="A0A0E9PFP2"/>
<organism evidence="1">
    <name type="scientific">Anguilla anguilla</name>
    <name type="common">European freshwater eel</name>
    <name type="synonym">Muraena anguilla</name>
    <dbReference type="NCBI Taxonomy" id="7936"/>
    <lineage>
        <taxon>Eukaryota</taxon>
        <taxon>Metazoa</taxon>
        <taxon>Chordata</taxon>
        <taxon>Craniata</taxon>
        <taxon>Vertebrata</taxon>
        <taxon>Euteleostomi</taxon>
        <taxon>Actinopterygii</taxon>
        <taxon>Neopterygii</taxon>
        <taxon>Teleostei</taxon>
        <taxon>Anguilliformes</taxon>
        <taxon>Anguillidae</taxon>
        <taxon>Anguilla</taxon>
    </lineage>
</organism>
<reference evidence="1" key="2">
    <citation type="journal article" date="2015" name="Fish Shellfish Immunol.">
        <title>Early steps in the European eel (Anguilla anguilla)-Vibrio vulnificus interaction in the gills: Role of the RtxA13 toxin.</title>
        <authorList>
            <person name="Callol A."/>
            <person name="Pajuelo D."/>
            <person name="Ebbesson L."/>
            <person name="Teles M."/>
            <person name="MacKenzie S."/>
            <person name="Amaro C."/>
        </authorList>
    </citation>
    <scope>NUCLEOTIDE SEQUENCE</scope>
</reference>